<protein>
    <submittedName>
        <fullName evidence="1">Uncharacterized protein</fullName>
    </submittedName>
</protein>
<comment type="caution">
    <text evidence="1">The sequence shown here is derived from an EMBL/GenBank/DDBJ whole genome shotgun (WGS) entry which is preliminary data.</text>
</comment>
<sequence length="176" mass="20144">MLGYYIAYYNRLKLVNNSKLISLPSQYSFLLDQDGEDCALINAAEFTYKYFRLLIKRPKKAYKEFCNLKVAYDECQMRCAELQAKYTADLNHKNQRIADLEMHIEEIARSRDQETIFHDTIGLTQSGGTYGGSIVTSSGHVRQGNDLADLRNQHPFTFVIYGSAHVEIQQICTPAD</sequence>
<evidence type="ECO:0000313" key="2">
    <source>
        <dbReference type="Proteomes" id="UP000054821"/>
    </source>
</evidence>
<accession>A0A2P4ZHN4</accession>
<dbReference type="AlphaFoldDB" id="A0A2P4ZHN4"/>
<dbReference type="RefSeq" id="XP_024405185.1">
    <property type="nucleotide sequence ID" value="XM_024550097.1"/>
</dbReference>
<reference evidence="1 2" key="1">
    <citation type="journal article" date="2016" name="Genome Announc.">
        <title>Draft Whole-Genome Sequence of Trichoderma gamsii T6085, a Promising Biocontrol Agent of Fusarium Head Blight on Wheat.</title>
        <authorList>
            <person name="Baroncelli R."/>
            <person name="Zapparata A."/>
            <person name="Piaggeschi G."/>
            <person name="Sarrocco S."/>
            <person name="Vannacci G."/>
        </authorList>
    </citation>
    <scope>NUCLEOTIDE SEQUENCE [LARGE SCALE GENOMIC DNA]</scope>
    <source>
        <strain evidence="1 2">T6085</strain>
    </source>
</reference>
<keyword evidence="2" id="KW-1185">Reference proteome</keyword>
<evidence type="ECO:0000313" key="1">
    <source>
        <dbReference type="EMBL" id="PON23787.1"/>
    </source>
</evidence>
<organism evidence="1 2">
    <name type="scientific">Trichoderma gamsii</name>
    <dbReference type="NCBI Taxonomy" id="398673"/>
    <lineage>
        <taxon>Eukaryota</taxon>
        <taxon>Fungi</taxon>
        <taxon>Dikarya</taxon>
        <taxon>Ascomycota</taxon>
        <taxon>Pezizomycotina</taxon>
        <taxon>Sordariomycetes</taxon>
        <taxon>Hypocreomycetidae</taxon>
        <taxon>Hypocreales</taxon>
        <taxon>Hypocreaceae</taxon>
        <taxon>Trichoderma</taxon>
    </lineage>
</organism>
<name>A0A2P4ZHN4_9HYPO</name>
<dbReference type="Proteomes" id="UP000054821">
    <property type="component" value="Unassembled WGS sequence"/>
</dbReference>
<proteinExistence type="predicted"/>
<dbReference type="EMBL" id="JPDN02000027">
    <property type="protein sequence ID" value="PON23787.1"/>
    <property type="molecule type" value="Genomic_DNA"/>
</dbReference>
<gene>
    <name evidence="1" type="ORF">TGAM01_v207434</name>
</gene>
<dbReference type="GeneID" id="36347701"/>